<dbReference type="KEGG" id="pdf:CD630DERM_28090"/>
<dbReference type="RefSeq" id="WP_003422812.1">
    <property type="nucleotide sequence ID" value="NZ_AP025558.1"/>
</dbReference>
<dbReference type="EMBL" id="LK932411">
    <property type="protein sequence ID" value="CDS89156.1"/>
    <property type="molecule type" value="Genomic_DNA"/>
</dbReference>
<name>A0A031WF91_CLODI</name>
<evidence type="ECO:0000313" key="5">
    <source>
        <dbReference type="EMBL" id="HBH1542366.1"/>
    </source>
</evidence>
<sequence length="107" mass="12153">MERINCNVINCSHNNSHICYADKIFINGEKAHNDRHTCCSSFLDESIYSNLSSNVNNRNCEELVCTVKNCKYNKDGSLCTLDNILVAPETDRVNLYIETCCSSFECK</sequence>
<dbReference type="EMBL" id="FUPS01000006">
    <property type="protein sequence ID" value="SJS42894.1"/>
    <property type="molecule type" value="Genomic_DNA"/>
</dbReference>
<dbReference type="Proteomes" id="UP000411588">
    <property type="component" value="Unassembled WGS sequence"/>
</dbReference>
<organism evidence="4">
    <name type="scientific">Clostridioides difficile</name>
    <name type="common">Peptoclostridium difficile</name>
    <dbReference type="NCBI Taxonomy" id="1496"/>
    <lineage>
        <taxon>Bacteria</taxon>
        <taxon>Bacillati</taxon>
        <taxon>Bacillota</taxon>
        <taxon>Clostridia</taxon>
        <taxon>Peptostreptococcales</taxon>
        <taxon>Peptostreptococcaceae</taxon>
        <taxon>Clostridioides</taxon>
    </lineage>
</organism>
<evidence type="ECO:0000313" key="14">
    <source>
        <dbReference type="Proteomes" id="UP000411588"/>
    </source>
</evidence>
<proteinExistence type="predicted"/>
<dbReference type="OMA" id="CCANTIK"/>
<evidence type="ECO:0000313" key="9">
    <source>
        <dbReference type="EMBL" id="VFD55218.1"/>
    </source>
</evidence>
<evidence type="ECO:0000313" key="13">
    <source>
        <dbReference type="Proteomes" id="UP000372533"/>
    </source>
</evidence>
<evidence type="ECO:0000313" key="4">
    <source>
        <dbReference type="EMBL" id="CDS95414.1"/>
    </source>
</evidence>
<reference evidence="12 14" key="3">
    <citation type="submission" date="2019-02" db="EMBL/GenBank/DDBJ databases">
        <authorList>
            <consortium name="Pathogen Informatics"/>
        </authorList>
    </citation>
    <scope>NUCLEOTIDE SEQUENCE [LARGE SCALE GENOMIC DNA]</scope>
    <source>
        <strain evidence="9 12">078GUE027</strain>
        <strain evidence="8">Clo34</strain>
        <strain evidence="14">clo34</strain>
        <strain evidence="13">tl291</strain>
        <strain evidence="10">Tl291</strain>
        <strain evidence="7 11">VRECD0157</strain>
    </source>
</reference>
<dbReference type="Proteomes" id="UP000879542">
    <property type="component" value="Unassembled WGS sequence"/>
</dbReference>
<dbReference type="Pfam" id="PF07561">
    <property type="entry name" value="DUF1540"/>
    <property type="match status" value="2"/>
</dbReference>
<evidence type="ECO:0000313" key="11">
    <source>
        <dbReference type="Proteomes" id="UP000189137"/>
    </source>
</evidence>
<gene>
    <name evidence="4" type="ORF">BN1095_20180</name>
    <name evidence="2" type="ORF">BN1096_700026</name>
    <name evidence="3" type="ORF">BN1097_710027</name>
    <name evidence="5" type="ORF">KRM00_001849</name>
    <name evidence="6" type="ORF">KRQ00_002447</name>
    <name evidence="10" type="ORF">SAMEA1402366_02568</name>
    <name evidence="8" type="ORF">SAMEA1402399_00767</name>
    <name evidence="9" type="ORF">SAMEA1710456_02722</name>
    <name evidence="7" type="ORF">SAMEA3375112_02086</name>
</gene>
<dbReference type="EMBL" id="DAEQIJ010000011">
    <property type="protein sequence ID" value="HBH2620676.1"/>
    <property type="molecule type" value="Genomic_DNA"/>
</dbReference>
<dbReference type="EMBL" id="CAADAN010000002">
    <property type="protein sequence ID" value="VFD29733.1"/>
    <property type="molecule type" value="Genomic_DNA"/>
</dbReference>
<reference evidence="4" key="1">
    <citation type="submission" date="2014-07" db="EMBL/GenBank/DDBJ databases">
        <authorList>
            <person name="Monot Marc"/>
        </authorList>
    </citation>
    <scope>NUCLEOTIDE SEQUENCE</scope>
    <source>
        <strain evidence="4">7032989</strain>
        <strain evidence="3">7032994</strain>
    </source>
</reference>
<dbReference type="PATRIC" id="fig|1496.1371.peg.2355"/>
<evidence type="ECO:0000259" key="1">
    <source>
        <dbReference type="Pfam" id="PF07561"/>
    </source>
</evidence>
<dbReference type="Proteomes" id="UP000189137">
    <property type="component" value="Unassembled WGS sequence"/>
</dbReference>
<dbReference type="Proteomes" id="UP000372533">
    <property type="component" value="Unassembled WGS sequence"/>
</dbReference>
<evidence type="ECO:0000313" key="6">
    <source>
        <dbReference type="EMBL" id="HBH2620676.1"/>
    </source>
</evidence>
<dbReference type="EMBL" id="DAEPXK010000016">
    <property type="protein sequence ID" value="HBH1542366.1"/>
    <property type="molecule type" value="Genomic_DNA"/>
</dbReference>
<dbReference type="EMBL" id="LK932849">
    <property type="protein sequence ID" value="CDS95414.1"/>
    <property type="molecule type" value="Genomic_DNA"/>
</dbReference>
<dbReference type="AlphaFoldDB" id="A0A031WF91"/>
<evidence type="ECO:0000313" key="12">
    <source>
        <dbReference type="Proteomes" id="UP000346772"/>
    </source>
</evidence>
<reference evidence="5" key="4">
    <citation type="submission" date="2021-06" db="EMBL/GenBank/DDBJ databases">
        <authorList>
            <consortium name="NCBI Pathogen Detection Project"/>
        </authorList>
    </citation>
    <scope>NUCLEOTIDE SEQUENCE</scope>
    <source>
        <strain evidence="6">Clostridioides</strain>
        <strain evidence="5">HN1000</strain>
    </source>
</reference>
<protein>
    <submittedName>
        <fullName evidence="5">DUF1540 domain-containing protein</fullName>
    </submittedName>
    <submittedName>
        <fullName evidence="7">Domain of Uncharacterized Function (DUF1540)</fullName>
    </submittedName>
</protein>
<evidence type="ECO:0000313" key="10">
    <source>
        <dbReference type="EMBL" id="VHY12708.1"/>
    </source>
</evidence>
<dbReference type="EMBL" id="CAAJVP010000012">
    <property type="protein sequence ID" value="VHY12708.1"/>
    <property type="molecule type" value="Genomic_DNA"/>
</dbReference>
<evidence type="ECO:0000313" key="2">
    <source>
        <dbReference type="EMBL" id="CDS88536.1"/>
    </source>
</evidence>
<reference evidence="5" key="2">
    <citation type="journal article" date="2018" name="Genome Biol.">
        <title>SKESA: strategic k-mer extension for scrupulous assemblies.</title>
        <authorList>
            <person name="Souvorov A."/>
            <person name="Agarwala R."/>
            <person name="Lipman D.J."/>
        </authorList>
    </citation>
    <scope>NUCLEOTIDE SEQUENCE</scope>
    <source>
        <strain evidence="6">Clostridioides</strain>
        <strain evidence="5">HN1000</strain>
    </source>
</reference>
<feature type="domain" description="DUF1540" evidence="1">
    <location>
        <begin position="65"/>
        <end position="104"/>
    </location>
</feature>
<evidence type="ECO:0000313" key="3">
    <source>
        <dbReference type="EMBL" id="CDS89156.1"/>
    </source>
</evidence>
<dbReference type="Proteomes" id="UP000878956">
    <property type="component" value="Unassembled WGS sequence"/>
</dbReference>
<feature type="domain" description="DUF1540" evidence="1">
    <location>
        <begin position="4"/>
        <end position="42"/>
    </location>
</feature>
<dbReference type="Proteomes" id="UP000346772">
    <property type="component" value="Unassembled WGS sequence"/>
</dbReference>
<evidence type="ECO:0000313" key="7">
    <source>
        <dbReference type="EMBL" id="SJS42894.1"/>
    </source>
</evidence>
<evidence type="ECO:0000313" key="8">
    <source>
        <dbReference type="EMBL" id="VFD29733.1"/>
    </source>
</evidence>
<dbReference type="EMBL" id="CAADAT010000017">
    <property type="protein sequence ID" value="VFD55218.1"/>
    <property type="molecule type" value="Genomic_DNA"/>
</dbReference>
<dbReference type="EMBL" id="LK932525">
    <property type="protein sequence ID" value="CDS88536.1"/>
    <property type="molecule type" value="Genomic_DNA"/>
</dbReference>
<accession>A0A031WF91</accession>
<dbReference type="InterPro" id="IPR011437">
    <property type="entry name" value="DUF1540"/>
</dbReference>